<gene>
    <name evidence="2" type="ORF">MSPICULIGERA_LOCUS20163</name>
</gene>
<feature type="signal peptide" evidence="1">
    <location>
        <begin position="1"/>
        <end position="24"/>
    </location>
</feature>
<keyword evidence="3" id="KW-1185">Reference proteome</keyword>
<keyword evidence="1" id="KW-0732">Signal</keyword>
<accession>A0AA36GE66</accession>
<reference evidence="2" key="1">
    <citation type="submission" date="2023-06" db="EMBL/GenBank/DDBJ databases">
        <authorList>
            <person name="Delattre M."/>
        </authorList>
    </citation>
    <scope>NUCLEOTIDE SEQUENCE</scope>
    <source>
        <strain evidence="2">AF72</strain>
    </source>
</reference>
<dbReference type="AlphaFoldDB" id="A0AA36GE66"/>
<evidence type="ECO:0000256" key="1">
    <source>
        <dbReference type="SAM" id="SignalP"/>
    </source>
</evidence>
<evidence type="ECO:0000313" key="3">
    <source>
        <dbReference type="Proteomes" id="UP001177023"/>
    </source>
</evidence>
<evidence type="ECO:0000313" key="2">
    <source>
        <dbReference type="EMBL" id="CAJ0582020.1"/>
    </source>
</evidence>
<proteinExistence type="predicted"/>
<comment type="caution">
    <text evidence="2">The sequence shown here is derived from an EMBL/GenBank/DDBJ whole genome shotgun (WGS) entry which is preliminary data.</text>
</comment>
<feature type="non-terminal residue" evidence="2">
    <location>
        <position position="1"/>
    </location>
</feature>
<name>A0AA36GE66_9BILA</name>
<protein>
    <submittedName>
        <fullName evidence="2">Uncharacterized protein</fullName>
    </submittedName>
</protein>
<dbReference type="EMBL" id="CATQJA010002664">
    <property type="protein sequence ID" value="CAJ0582020.1"/>
    <property type="molecule type" value="Genomic_DNA"/>
</dbReference>
<feature type="chain" id="PRO_5041260572" evidence="1">
    <location>
        <begin position="25"/>
        <end position="78"/>
    </location>
</feature>
<organism evidence="2 3">
    <name type="scientific">Mesorhabditis spiculigera</name>
    <dbReference type="NCBI Taxonomy" id="96644"/>
    <lineage>
        <taxon>Eukaryota</taxon>
        <taxon>Metazoa</taxon>
        <taxon>Ecdysozoa</taxon>
        <taxon>Nematoda</taxon>
        <taxon>Chromadorea</taxon>
        <taxon>Rhabditida</taxon>
        <taxon>Rhabditina</taxon>
        <taxon>Rhabditomorpha</taxon>
        <taxon>Rhabditoidea</taxon>
        <taxon>Rhabditidae</taxon>
        <taxon>Mesorhabditinae</taxon>
        <taxon>Mesorhabditis</taxon>
    </lineage>
</organism>
<dbReference type="Proteomes" id="UP001177023">
    <property type="component" value="Unassembled WGS sequence"/>
</dbReference>
<sequence>MGPCLVLMCALAVLAESRPGSALARQLSHSTSFRELAEALEDAVQRIRIRRYLGLNGIDEREKRAENDWERIAPIWGR</sequence>